<feature type="domain" description="YhcG N-terminal" evidence="2">
    <location>
        <begin position="2"/>
        <end position="136"/>
    </location>
</feature>
<dbReference type="InterPro" id="IPR009362">
    <property type="entry name" value="YhcG_C"/>
</dbReference>
<name>A0A7W7YC13_9BACT</name>
<keyword evidence="3" id="KW-0540">Nuclease</keyword>
<gene>
    <name evidence="3" type="ORF">HNQ65_002992</name>
</gene>
<dbReference type="GO" id="GO:0003676">
    <property type="term" value="F:nucleic acid binding"/>
    <property type="evidence" value="ECO:0007669"/>
    <property type="project" value="InterPro"/>
</dbReference>
<evidence type="ECO:0000259" key="1">
    <source>
        <dbReference type="Pfam" id="PF06250"/>
    </source>
</evidence>
<organism evidence="3 4">
    <name type="scientific">Prosthecobacter vanneervenii</name>
    <dbReference type="NCBI Taxonomy" id="48466"/>
    <lineage>
        <taxon>Bacteria</taxon>
        <taxon>Pseudomonadati</taxon>
        <taxon>Verrucomicrobiota</taxon>
        <taxon>Verrucomicrobiia</taxon>
        <taxon>Verrucomicrobiales</taxon>
        <taxon>Verrucomicrobiaceae</taxon>
        <taxon>Prosthecobacter</taxon>
    </lineage>
</organism>
<dbReference type="Gene3D" id="3.40.1350.10">
    <property type="match status" value="1"/>
</dbReference>
<dbReference type="EMBL" id="JACHIG010000006">
    <property type="protein sequence ID" value="MBB5033404.1"/>
    <property type="molecule type" value="Genomic_DNA"/>
</dbReference>
<dbReference type="AlphaFoldDB" id="A0A7W7YC13"/>
<keyword evidence="4" id="KW-1185">Reference proteome</keyword>
<dbReference type="Pfam" id="PF06250">
    <property type="entry name" value="YhcG_C"/>
    <property type="match status" value="1"/>
</dbReference>
<dbReference type="InterPro" id="IPR041527">
    <property type="entry name" value="YhcG_N"/>
</dbReference>
<evidence type="ECO:0000313" key="4">
    <source>
        <dbReference type="Proteomes" id="UP000590740"/>
    </source>
</evidence>
<dbReference type="InterPro" id="IPR011856">
    <property type="entry name" value="tRNA_endonuc-like_dom_sf"/>
</dbReference>
<sequence>MRDLILTAREAVARTVNAGLTLLYWEIGTRIRTDVLKEKRADYGKEILHTLSAQLEKEFGRGFSERNLAHMVKLAEAFPDRDILHTLCAKLGWSHFRSIIYLDDELKRDFYAEMCRMENWSVRTLVKKIGSMLYERTAISKKPDKLIKQELAALRSEDKLTPDLVFRDPYILDFLGLKDTYAEKDVETAILREVESFILELGIGFAFLERQKRMQIDSKDYYLDLLFYHRKLKRLVAIELKLGDFEAADKGQMELYLGWLKRHAVEPGEEEPLGMILCAGKNDEHVELLELASSGIHVATYWTQLLPKKQLERKLHQAVVRARQRLTLSDGKAGKKTTRKTQ</sequence>
<dbReference type="PANTHER" id="PTHR30547:SF5">
    <property type="entry name" value="NUCLEASE YHCG-RELATED"/>
    <property type="match status" value="1"/>
</dbReference>
<dbReference type="InterPro" id="IPR053148">
    <property type="entry name" value="PD-DEXK-like_domain"/>
</dbReference>
<evidence type="ECO:0000313" key="3">
    <source>
        <dbReference type="EMBL" id="MBB5033404.1"/>
    </source>
</evidence>
<evidence type="ECO:0000259" key="2">
    <source>
        <dbReference type="Pfam" id="PF17761"/>
    </source>
</evidence>
<proteinExistence type="predicted"/>
<dbReference type="GO" id="GO:0004519">
    <property type="term" value="F:endonuclease activity"/>
    <property type="evidence" value="ECO:0007669"/>
    <property type="project" value="UniProtKB-KW"/>
</dbReference>
<reference evidence="3 4" key="1">
    <citation type="submission" date="2020-08" db="EMBL/GenBank/DDBJ databases">
        <title>Genomic Encyclopedia of Type Strains, Phase IV (KMG-IV): sequencing the most valuable type-strain genomes for metagenomic binning, comparative biology and taxonomic classification.</title>
        <authorList>
            <person name="Goeker M."/>
        </authorList>
    </citation>
    <scope>NUCLEOTIDE SEQUENCE [LARGE SCALE GENOMIC DNA]</scope>
    <source>
        <strain evidence="3 4">DSM 12252</strain>
    </source>
</reference>
<protein>
    <submittedName>
        <fullName evidence="3">Putative nuclease of restriction endonuclease-like (RecB) superfamily</fullName>
    </submittedName>
</protein>
<accession>A0A7W7YC13</accession>
<dbReference type="Proteomes" id="UP000590740">
    <property type="component" value="Unassembled WGS sequence"/>
</dbReference>
<dbReference type="Pfam" id="PF17761">
    <property type="entry name" value="DUF1016_N"/>
    <property type="match status" value="1"/>
</dbReference>
<keyword evidence="3" id="KW-0378">Hydrolase</keyword>
<comment type="caution">
    <text evidence="3">The sequence shown here is derived from an EMBL/GenBank/DDBJ whole genome shotgun (WGS) entry which is preliminary data.</text>
</comment>
<keyword evidence="3" id="KW-0255">Endonuclease</keyword>
<feature type="domain" description="YhcG PDDEXK nuclease" evidence="1">
    <location>
        <begin position="165"/>
        <end position="315"/>
    </location>
</feature>
<dbReference type="PANTHER" id="PTHR30547">
    <property type="entry name" value="UNCHARACTERIZED PROTEIN YHCG-RELATED"/>
    <property type="match status" value="1"/>
</dbReference>